<dbReference type="AlphaFoldDB" id="A0A8S4BH55"/>
<comment type="caution">
    <text evidence="2">The sequence shown here is derived from an EMBL/GenBank/DDBJ whole genome shotgun (WGS) entry which is preliminary data.</text>
</comment>
<organism evidence="2 3">
    <name type="scientific">Menidia menidia</name>
    <name type="common">Atlantic silverside</name>
    <dbReference type="NCBI Taxonomy" id="238744"/>
    <lineage>
        <taxon>Eukaryota</taxon>
        <taxon>Metazoa</taxon>
        <taxon>Chordata</taxon>
        <taxon>Craniata</taxon>
        <taxon>Vertebrata</taxon>
        <taxon>Euteleostomi</taxon>
        <taxon>Actinopterygii</taxon>
        <taxon>Neopterygii</taxon>
        <taxon>Teleostei</taxon>
        <taxon>Neoteleostei</taxon>
        <taxon>Acanthomorphata</taxon>
        <taxon>Ovalentaria</taxon>
        <taxon>Atherinomorphae</taxon>
        <taxon>Atheriniformes</taxon>
        <taxon>Atherinopsidae</taxon>
        <taxon>Menidiinae</taxon>
        <taxon>Menidia</taxon>
    </lineage>
</organism>
<feature type="region of interest" description="Disordered" evidence="1">
    <location>
        <begin position="662"/>
        <end position="719"/>
    </location>
</feature>
<keyword evidence="3" id="KW-1185">Reference proteome</keyword>
<feature type="compositionally biased region" description="Basic and acidic residues" evidence="1">
    <location>
        <begin position="600"/>
        <end position="617"/>
    </location>
</feature>
<gene>
    <name evidence="2" type="ORF">MMEN_LOCUS14938</name>
</gene>
<accession>A0A8S4BH55</accession>
<evidence type="ECO:0000313" key="2">
    <source>
        <dbReference type="EMBL" id="CAG5958091.1"/>
    </source>
</evidence>
<feature type="non-terminal residue" evidence="2">
    <location>
        <position position="912"/>
    </location>
</feature>
<feature type="compositionally biased region" description="Polar residues" evidence="1">
    <location>
        <begin position="579"/>
        <end position="593"/>
    </location>
</feature>
<dbReference type="OrthoDB" id="9909645at2759"/>
<evidence type="ECO:0000256" key="1">
    <source>
        <dbReference type="SAM" id="MobiDB-lite"/>
    </source>
</evidence>
<sequence length="912" mass="102623">DCIAALYQSLGLSDGAEFSAEDVSLLYLKVCHAPSSTSEAHAAMKKIAGGDSSWSCTGRNVLDVLLEMERERERKEMEYRDRARKTRRLKKAAKQCWVRLASQGVQSILPSHSQDQRFGTGDQAWGYVSLSDILLLVAFKYDVVTHLLYTEMLQEHYTEHVWDTLLPWQQYMEVEVLEDLAEEALESVDMLRLAMLPGAFRIYKSCLDTSLKSCADFGEQSWSAVSFLNDLHTFRQQEQNTLSAMCQRMQGDTLKLLFLYIWLATLRAQREKMSYGALLAARQSWDTWPQVVAPCRAELAALLLHGQKEEEEKGGKDDFVTPQQDAVIVLLVLSQELERKHLVKLIHEVSLEDLEVSGCTMPPDDVSEQEAMKASCIKRLREINTWQKTQQGSSTPSKQTNSQTQMLGKGSQIQLGDGALLLLTHLMELQEVQASALLEALVDGNSQRIQGLRDKYEDEIKAARFPSLLHLLTSDPSPTSCPMLIPNLNENSTTEPRMCQTENGRSAEATAADSNKKAGVVMNEVQTADGLDRHDVCSGCGAVIEDLPYLEILCAPDAQGDAHDGLSAEGDPTEEEEGSVTNTSQSCQKQGSLITLAWSKRLETEAEPQRQDGESRRNQIQSTECEQTVHNRDGEELNSRAHHDSPSADQQNKAIEQMILNKRPNGDQSNEKEDSSKSDQVSMVADSLQNVQQHPVADSSEHAGHPCSETSNHTAPNEMPEVEMCPTEAKPEQWGFREPELSDREELIPCQESTVRRLLHLRECEVSGDGSLSKGAAKRVSPPMEREAVSTMEREKTMRSLVDMQRKVEQRQQRDRERQLLRVQERLSIIQNRKAEEDLLGLNHTDRIKQLTQDLPTEDKSQQKTVVRERLEQLRRERSYIMQSRRDRNTAGFKELLAPVTLHSSVVDEGSD</sequence>
<dbReference type="EMBL" id="CAJRST010022223">
    <property type="protein sequence ID" value="CAG5958091.1"/>
    <property type="molecule type" value="Genomic_DNA"/>
</dbReference>
<dbReference type="Proteomes" id="UP000677803">
    <property type="component" value="Unassembled WGS sequence"/>
</dbReference>
<evidence type="ECO:0000313" key="3">
    <source>
        <dbReference type="Proteomes" id="UP000677803"/>
    </source>
</evidence>
<reference evidence="2" key="1">
    <citation type="submission" date="2021-05" db="EMBL/GenBank/DDBJ databases">
        <authorList>
            <person name="Tigano A."/>
        </authorList>
    </citation>
    <scope>NUCLEOTIDE SEQUENCE</scope>
</reference>
<feature type="region of interest" description="Disordered" evidence="1">
    <location>
        <begin position="561"/>
        <end position="650"/>
    </location>
</feature>
<protein>
    <submittedName>
        <fullName evidence="2">(Atlantic silverside) hypothetical protein</fullName>
    </submittedName>
</protein>
<proteinExistence type="predicted"/>
<feature type="compositionally biased region" description="Basic and acidic residues" evidence="1">
    <location>
        <begin position="627"/>
        <end position="646"/>
    </location>
</feature>
<name>A0A8S4BH55_9TELE</name>